<dbReference type="EMBL" id="CACRXK020003410">
    <property type="protein sequence ID" value="CAB3998681.1"/>
    <property type="molecule type" value="Genomic_DNA"/>
</dbReference>
<dbReference type="Proteomes" id="UP001152795">
    <property type="component" value="Unassembled WGS sequence"/>
</dbReference>
<reference evidence="1" key="1">
    <citation type="submission" date="2020-04" db="EMBL/GenBank/DDBJ databases">
        <authorList>
            <person name="Alioto T."/>
            <person name="Alioto T."/>
            <person name="Gomez Garrido J."/>
        </authorList>
    </citation>
    <scope>NUCLEOTIDE SEQUENCE</scope>
    <source>
        <strain evidence="1">A484AB</strain>
    </source>
</reference>
<proteinExistence type="predicted"/>
<comment type="caution">
    <text evidence="1">The sequence shown here is derived from an EMBL/GenBank/DDBJ whole genome shotgun (WGS) entry which is preliminary data.</text>
</comment>
<organism evidence="1 2">
    <name type="scientific">Paramuricea clavata</name>
    <name type="common">Red gorgonian</name>
    <name type="synonym">Violescent sea-whip</name>
    <dbReference type="NCBI Taxonomy" id="317549"/>
    <lineage>
        <taxon>Eukaryota</taxon>
        <taxon>Metazoa</taxon>
        <taxon>Cnidaria</taxon>
        <taxon>Anthozoa</taxon>
        <taxon>Octocorallia</taxon>
        <taxon>Malacalcyonacea</taxon>
        <taxon>Plexauridae</taxon>
        <taxon>Paramuricea</taxon>
    </lineage>
</organism>
<gene>
    <name evidence="1" type="ORF">PACLA_8A087900</name>
</gene>
<keyword evidence="2" id="KW-1185">Reference proteome</keyword>
<evidence type="ECO:0000313" key="1">
    <source>
        <dbReference type="EMBL" id="CAB3998681.1"/>
    </source>
</evidence>
<evidence type="ECO:0000313" key="2">
    <source>
        <dbReference type="Proteomes" id="UP001152795"/>
    </source>
</evidence>
<sequence length="125" mass="15268">MSYRRKYKEFDEALMKLVDDIIGLSYIERAQHFNWYYRDYLYQDIRYVAVIYDPPVGAYWRHNLPFDGEAHLEIEEMLRADDGECSLLEMVQKIVLRTHILLTLRFVHLARKARSYYYRDEYSPD</sequence>
<name>A0A7D9I0Y4_PARCT</name>
<accession>A0A7D9I0Y4</accession>
<dbReference type="AlphaFoldDB" id="A0A7D9I0Y4"/>
<protein>
    <submittedName>
        <fullName evidence="1">Uncharacterized protein</fullName>
    </submittedName>
</protein>